<keyword evidence="3" id="KW-0547">Nucleotide-binding</keyword>
<dbReference type="SUPFAM" id="SSF52490">
    <property type="entry name" value="Tubulin nucleotide-binding domain-like"/>
    <property type="match status" value="1"/>
</dbReference>
<protein>
    <recommendedName>
        <fullName evidence="5">DCD domain-containing protein</fullName>
    </recommendedName>
</protein>
<dbReference type="Proteomes" id="UP001396334">
    <property type="component" value="Unassembled WGS sequence"/>
</dbReference>
<evidence type="ECO:0000256" key="4">
    <source>
        <dbReference type="ARBA" id="ARBA00023134"/>
    </source>
</evidence>
<organism evidence="6 7">
    <name type="scientific">Hibiscus sabdariffa</name>
    <name type="common">roselle</name>
    <dbReference type="NCBI Taxonomy" id="183260"/>
    <lineage>
        <taxon>Eukaryota</taxon>
        <taxon>Viridiplantae</taxon>
        <taxon>Streptophyta</taxon>
        <taxon>Embryophyta</taxon>
        <taxon>Tracheophyta</taxon>
        <taxon>Spermatophyta</taxon>
        <taxon>Magnoliopsida</taxon>
        <taxon>eudicotyledons</taxon>
        <taxon>Gunneridae</taxon>
        <taxon>Pentapetalae</taxon>
        <taxon>rosids</taxon>
        <taxon>malvids</taxon>
        <taxon>Malvales</taxon>
        <taxon>Malvaceae</taxon>
        <taxon>Malvoideae</taxon>
        <taxon>Hibiscus</taxon>
    </lineage>
</organism>
<comment type="caution">
    <text evidence="6">The sequence shown here is derived from an EMBL/GenBank/DDBJ whole genome shotgun (WGS) entry which is preliminary data.</text>
</comment>
<feature type="domain" description="DCD" evidence="5">
    <location>
        <begin position="260"/>
        <end position="310"/>
    </location>
</feature>
<evidence type="ECO:0000313" key="6">
    <source>
        <dbReference type="EMBL" id="KAK8996653.1"/>
    </source>
</evidence>
<keyword evidence="2" id="KW-0493">Microtubule</keyword>
<proteinExistence type="inferred from homology"/>
<dbReference type="PROSITE" id="PS51222">
    <property type="entry name" value="DCD"/>
    <property type="match status" value="1"/>
</dbReference>
<evidence type="ECO:0000259" key="5">
    <source>
        <dbReference type="PROSITE" id="PS51222"/>
    </source>
</evidence>
<accession>A0ABR2Q7K0</accession>
<dbReference type="InterPro" id="IPR000217">
    <property type="entry name" value="Tubulin"/>
</dbReference>
<dbReference type="EMBL" id="JBBPBN010000044">
    <property type="protein sequence ID" value="KAK8996653.1"/>
    <property type="molecule type" value="Genomic_DNA"/>
</dbReference>
<sequence length="310" mass="35085">MVMDPEELRITLLKFDQKLEESEWSSLVADFVELNNQGAVVKELAETKQGQLLTVSNEAKVSNELSMITDVESDGIEASARILLENYSTRGLLELPENNGLLEDDSYKPSVEQTQTKDLTSKVCRNWAKGLLEPSPIQGIWLDPFMVMKGMDSGNCLDEFLNVFMGGWVGKYNPLDPGGSDTTLSSHLEVINVILCEIMSEKHVPEVILIDFELPVIDRVRTKICRQLFHLEKLNSCKEPTANNFAKGHYTFEKFGCLSGSSVCVIFMSNASTMEEGFNRKLFNHPNSYVGFINVDKINMIWFLFEYEKR</sequence>
<evidence type="ECO:0000256" key="2">
    <source>
        <dbReference type="ARBA" id="ARBA00022701"/>
    </source>
</evidence>
<evidence type="ECO:0000313" key="7">
    <source>
        <dbReference type="Proteomes" id="UP001396334"/>
    </source>
</evidence>
<evidence type="ECO:0000256" key="3">
    <source>
        <dbReference type="ARBA" id="ARBA00022741"/>
    </source>
</evidence>
<name>A0ABR2Q7K0_9ROSI</name>
<gene>
    <name evidence="6" type="ORF">V6N11_081919</name>
</gene>
<comment type="similarity">
    <text evidence="1">Belongs to the tubulin family.</text>
</comment>
<dbReference type="InterPro" id="IPR013989">
    <property type="entry name" value="Dev_and_cell_death_domain"/>
</dbReference>
<dbReference type="Gene3D" id="3.40.50.1440">
    <property type="entry name" value="Tubulin/FtsZ, GTPase domain"/>
    <property type="match status" value="1"/>
</dbReference>
<dbReference type="PANTHER" id="PTHR11588">
    <property type="entry name" value="TUBULIN"/>
    <property type="match status" value="1"/>
</dbReference>
<keyword evidence="4" id="KW-0342">GTP-binding</keyword>
<dbReference type="InterPro" id="IPR036525">
    <property type="entry name" value="Tubulin/FtsZ_GTPase_sf"/>
</dbReference>
<evidence type="ECO:0000256" key="1">
    <source>
        <dbReference type="ARBA" id="ARBA00009636"/>
    </source>
</evidence>
<keyword evidence="7" id="KW-1185">Reference proteome</keyword>
<reference evidence="6 7" key="1">
    <citation type="journal article" date="2024" name="G3 (Bethesda)">
        <title>Genome assembly of Hibiscus sabdariffa L. provides insights into metabolisms of medicinal natural products.</title>
        <authorList>
            <person name="Kim T."/>
        </authorList>
    </citation>
    <scope>NUCLEOTIDE SEQUENCE [LARGE SCALE GENOMIC DNA]</scope>
    <source>
        <strain evidence="6">TK-2024</strain>
        <tissue evidence="6">Old leaves</tissue>
    </source>
</reference>